<keyword evidence="4" id="KW-0282">Flagellum</keyword>
<gene>
    <name evidence="4" type="ORF">MFFC18_40640</name>
</gene>
<evidence type="ECO:0000256" key="2">
    <source>
        <dbReference type="SAM" id="MobiDB-lite"/>
    </source>
</evidence>
<evidence type="ECO:0000313" key="4">
    <source>
        <dbReference type="EMBL" id="QEG24148.1"/>
    </source>
</evidence>
<dbReference type="InterPro" id="IPR036737">
    <property type="entry name" value="OmpA-like_sf"/>
</dbReference>
<dbReference type="PROSITE" id="PS51123">
    <property type="entry name" value="OMPA_2"/>
    <property type="match status" value="1"/>
</dbReference>
<feature type="region of interest" description="Disordered" evidence="2">
    <location>
        <begin position="107"/>
        <end position="133"/>
    </location>
</feature>
<protein>
    <submittedName>
        <fullName evidence="4">Flagellar motor protein MotD</fullName>
    </submittedName>
</protein>
<dbReference type="PANTHER" id="PTHR30329">
    <property type="entry name" value="STATOR ELEMENT OF FLAGELLAR MOTOR COMPLEX"/>
    <property type="match status" value="1"/>
</dbReference>
<feature type="compositionally biased region" description="Low complexity" evidence="2">
    <location>
        <begin position="243"/>
        <end position="276"/>
    </location>
</feature>
<name>A0A5B9PCT6_9BACT</name>
<feature type="compositionally biased region" description="Low complexity" evidence="2">
    <location>
        <begin position="107"/>
        <end position="126"/>
    </location>
</feature>
<keyword evidence="4" id="KW-0969">Cilium</keyword>
<evidence type="ECO:0000256" key="1">
    <source>
        <dbReference type="PROSITE-ProRule" id="PRU00473"/>
    </source>
</evidence>
<organism evidence="4 5">
    <name type="scientific">Mariniblastus fucicola</name>
    <dbReference type="NCBI Taxonomy" id="980251"/>
    <lineage>
        <taxon>Bacteria</taxon>
        <taxon>Pseudomonadati</taxon>
        <taxon>Planctomycetota</taxon>
        <taxon>Planctomycetia</taxon>
        <taxon>Pirellulales</taxon>
        <taxon>Pirellulaceae</taxon>
        <taxon>Mariniblastus</taxon>
    </lineage>
</organism>
<dbReference type="KEGG" id="mff:MFFC18_40640"/>
<evidence type="ECO:0000313" key="5">
    <source>
        <dbReference type="Proteomes" id="UP000322214"/>
    </source>
</evidence>
<keyword evidence="5" id="KW-1185">Reference proteome</keyword>
<reference evidence="4 5" key="1">
    <citation type="submission" date="2019-08" db="EMBL/GenBank/DDBJ databases">
        <title>Deep-cultivation of Planctomycetes and their phenomic and genomic characterization uncovers novel biology.</title>
        <authorList>
            <person name="Wiegand S."/>
            <person name="Jogler M."/>
            <person name="Boedeker C."/>
            <person name="Pinto D."/>
            <person name="Vollmers J."/>
            <person name="Rivas-Marin E."/>
            <person name="Kohn T."/>
            <person name="Peeters S.H."/>
            <person name="Heuer A."/>
            <person name="Rast P."/>
            <person name="Oberbeckmann S."/>
            <person name="Bunk B."/>
            <person name="Jeske O."/>
            <person name="Meyerdierks A."/>
            <person name="Storesund J.E."/>
            <person name="Kallscheuer N."/>
            <person name="Luecker S."/>
            <person name="Lage O.M."/>
            <person name="Pohl T."/>
            <person name="Merkel B.J."/>
            <person name="Hornburger P."/>
            <person name="Mueller R.-W."/>
            <person name="Bruemmer F."/>
            <person name="Labrenz M."/>
            <person name="Spormann A.M."/>
            <person name="Op den Camp H."/>
            <person name="Overmann J."/>
            <person name="Amann R."/>
            <person name="Jetten M.S.M."/>
            <person name="Mascher T."/>
            <person name="Medema M.H."/>
            <person name="Devos D.P."/>
            <person name="Kaster A.-K."/>
            <person name="Ovreas L."/>
            <person name="Rohde M."/>
            <person name="Galperin M.Y."/>
            <person name="Jogler C."/>
        </authorList>
    </citation>
    <scope>NUCLEOTIDE SEQUENCE [LARGE SCALE GENOMIC DNA]</scope>
    <source>
        <strain evidence="4 5">FC18</strain>
    </source>
</reference>
<evidence type="ECO:0000259" key="3">
    <source>
        <dbReference type="PROSITE" id="PS51123"/>
    </source>
</evidence>
<dbReference type="GO" id="GO:0016020">
    <property type="term" value="C:membrane"/>
    <property type="evidence" value="ECO:0007669"/>
    <property type="project" value="UniProtKB-UniRule"/>
</dbReference>
<proteinExistence type="predicted"/>
<dbReference type="InterPro" id="IPR006665">
    <property type="entry name" value="OmpA-like"/>
</dbReference>
<feature type="region of interest" description="Disordered" evidence="2">
    <location>
        <begin position="239"/>
        <end position="280"/>
    </location>
</feature>
<sequence>MLFTQVGTVANLRRGEQAVGHSPIADDPIMDDGMTKETTHWNLARQIVSLCAILLMALTGCQPQSRTSGGLFGMGNQSTFNSNSSFNRSSFNNPFGSFANNTGAAATPGAFTPSSPFGQFSPSSGTWQLPNATGSVAANPAGVGQLGQPGMAREYDRISQQIGAYDADNQLLNTEVATLKQKLELANQYNQTLKQQLADTSDRVLQTGNQQKIEQQQFASMKQQIQQLQQRVADQDRLLAQSQQQGPNWQGNGNNPFQNSNFQNNSGTFQNSSFSSTPGSATIRANNGLMQKLNSINIPGGNARMDGDIIRIEFPTDRLFTSGSYRIQAAQLPLLQNIASTIRQSFPKQIVGIEAHWDGTPLSPPGTTDHQLTATQSLAVFDELVRLGLPSRQLFTMAMASNRPRHRQQNVGGVSPNRRIELVIYPESYDGS</sequence>
<dbReference type="SUPFAM" id="SSF103088">
    <property type="entry name" value="OmpA-like"/>
    <property type="match status" value="1"/>
</dbReference>
<dbReference type="InterPro" id="IPR050330">
    <property type="entry name" value="Bact_OuterMem_StrucFunc"/>
</dbReference>
<accession>A0A5B9PCT6</accession>
<keyword evidence="1" id="KW-0472">Membrane</keyword>
<feature type="domain" description="OmpA-like" evidence="3">
    <location>
        <begin position="307"/>
        <end position="428"/>
    </location>
</feature>
<dbReference type="AlphaFoldDB" id="A0A5B9PCT6"/>
<dbReference type="STRING" id="980251.GCA_001642875_00640"/>
<dbReference type="EMBL" id="CP042912">
    <property type="protein sequence ID" value="QEG24148.1"/>
    <property type="molecule type" value="Genomic_DNA"/>
</dbReference>
<dbReference type="Proteomes" id="UP000322214">
    <property type="component" value="Chromosome"/>
</dbReference>
<dbReference type="Gene3D" id="3.30.1330.60">
    <property type="entry name" value="OmpA-like domain"/>
    <property type="match status" value="1"/>
</dbReference>
<keyword evidence="4" id="KW-0966">Cell projection</keyword>
<dbReference type="PANTHER" id="PTHR30329:SF21">
    <property type="entry name" value="LIPOPROTEIN YIAD-RELATED"/>
    <property type="match status" value="1"/>
</dbReference>
<dbReference type="Pfam" id="PF00691">
    <property type="entry name" value="OmpA"/>
    <property type="match status" value="1"/>
</dbReference>